<sequence>MKGKSIKNVLAIIVIIVFIYFIAKEPGSPTKYNGIWFFRTTKIIDNQESMIERQERTIRRLWGVIGLNLFITGYFIIKPKENKIENKKINH</sequence>
<evidence type="ECO:0000256" key="1">
    <source>
        <dbReference type="SAM" id="Phobius"/>
    </source>
</evidence>
<keyword evidence="3" id="KW-1185">Reference proteome</keyword>
<accession>A0A7G1G5A4</accession>
<organism evidence="2 3">
    <name type="scientific">Tepiditoga spiralis</name>
    <dbReference type="NCBI Taxonomy" id="2108365"/>
    <lineage>
        <taxon>Bacteria</taxon>
        <taxon>Thermotogati</taxon>
        <taxon>Thermotogota</taxon>
        <taxon>Thermotogae</taxon>
        <taxon>Petrotogales</taxon>
        <taxon>Petrotogaceae</taxon>
        <taxon>Tepiditoga</taxon>
    </lineage>
</organism>
<keyword evidence="1" id="KW-0812">Transmembrane</keyword>
<reference evidence="2 3" key="1">
    <citation type="submission" date="2018-06" db="EMBL/GenBank/DDBJ databases">
        <title>Genome sequencing of Oceanotoga sp. sy52.</title>
        <authorList>
            <person name="Mori K."/>
        </authorList>
    </citation>
    <scope>NUCLEOTIDE SEQUENCE [LARGE SCALE GENOMIC DNA]</scope>
    <source>
        <strain evidence="3">sy52</strain>
    </source>
</reference>
<keyword evidence="1" id="KW-1133">Transmembrane helix</keyword>
<feature type="transmembrane region" description="Helical" evidence="1">
    <location>
        <begin position="60"/>
        <end position="77"/>
    </location>
</feature>
<dbReference type="AlphaFoldDB" id="A0A7G1G5A4"/>
<protein>
    <submittedName>
        <fullName evidence="2">Uncharacterized protein</fullName>
    </submittedName>
</protein>
<proteinExistence type="predicted"/>
<evidence type="ECO:0000313" key="2">
    <source>
        <dbReference type="EMBL" id="BBE31750.1"/>
    </source>
</evidence>
<name>A0A7G1G5A4_9BACT</name>
<evidence type="ECO:0000313" key="3">
    <source>
        <dbReference type="Proteomes" id="UP000516361"/>
    </source>
</evidence>
<keyword evidence="1" id="KW-0472">Membrane</keyword>
<dbReference type="Proteomes" id="UP000516361">
    <property type="component" value="Chromosome"/>
</dbReference>
<gene>
    <name evidence="2" type="ORF">OSSY52_18910</name>
</gene>
<dbReference type="InParanoid" id="A0A7G1G5A4"/>
<dbReference type="RefSeq" id="WP_190614498.1">
    <property type="nucleotide sequence ID" value="NZ_AP018712.1"/>
</dbReference>
<feature type="transmembrane region" description="Helical" evidence="1">
    <location>
        <begin position="6"/>
        <end position="23"/>
    </location>
</feature>
<dbReference type="EMBL" id="AP018712">
    <property type="protein sequence ID" value="BBE31750.1"/>
    <property type="molecule type" value="Genomic_DNA"/>
</dbReference>
<dbReference type="KEGG" id="ocy:OSSY52_18910"/>